<proteinExistence type="predicted"/>
<gene>
    <name evidence="3" type="ORF">AVCANL283_03875</name>
</gene>
<dbReference type="RefSeq" id="WP_224325280.1">
    <property type="nucleotide sequence ID" value="NZ_JACGBB010000006.1"/>
</dbReference>
<dbReference type="Pfam" id="PF13332">
    <property type="entry name" value="Fil_haemagg_2"/>
    <property type="match status" value="3"/>
</dbReference>
<reference evidence="3 4" key="1">
    <citation type="submission" date="2020-07" db="EMBL/GenBank/DDBJ databases">
        <title>Transfer of Campylobacter canadensis to the novel genus Avispirillum gen. nov., that also includes two novel species recovered from migratory waterfowl: Avispirillum anseris sp. nov. and Avispirillum brantae sp. nov.</title>
        <authorList>
            <person name="Miller W.G."/>
            <person name="Chapman M.H."/>
            <person name="Yee E."/>
            <person name="Inglis G.D."/>
        </authorList>
    </citation>
    <scope>NUCLEOTIDE SEQUENCE [LARGE SCALE GENOMIC DNA]</scope>
    <source>
        <strain evidence="3 4">L283</strain>
    </source>
</reference>
<dbReference type="Pfam" id="PF05860">
    <property type="entry name" value="TPS"/>
    <property type="match status" value="1"/>
</dbReference>
<dbReference type="Gene3D" id="2.160.20.10">
    <property type="entry name" value="Single-stranded right-handed beta-helix, Pectin lyase-like"/>
    <property type="match status" value="1"/>
</dbReference>
<dbReference type="InterPro" id="IPR025157">
    <property type="entry name" value="Hemagglutinin_rpt"/>
</dbReference>
<dbReference type="SMART" id="SM00912">
    <property type="entry name" value="Haemagg_act"/>
    <property type="match status" value="1"/>
</dbReference>
<feature type="signal peptide" evidence="1">
    <location>
        <begin position="1"/>
        <end position="29"/>
    </location>
</feature>
<feature type="chain" id="PRO_5047054786" evidence="1">
    <location>
        <begin position="30"/>
        <end position="1853"/>
    </location>
</feature>
<organism evidence="3 4">
    <name type="scientific">Campylobacter canadensis</name>
    <dbReference type="NCBI Taxonomy" id="449520"/>
    <lineage>
        <taxon>Bacteria</taxon>
        <taxon>Pseudomonadati</taxon>
        <taxon>Campylobacterota</taxon>
        <taxon>Epsilonproteobacteria</taxon>
        <taxon>Campylobacterales</taxon>
        <taxon>Campylobacteraceae</taxon>
        <taxon>Campylobacter</taxon>
    </lineage>
</organism>
<evidence type="ECO:0000259" key="2">
    <source>
        <dbReference type="SMART" id="SM00912"/>
    </source>
</evidence>
<dbReference type="Proteomes" id="UP000786183">
    <property type="component" value="Unassembled WGS sequence"/>
</dbReference>
<keyword evidence="4" id="KW-1185">Reference proteome</keyword>
<evidence type="ECO:0000256" key="1">
    <source>
        <dbReference type="SAM" id="SignalP"/>
    </source>
</evidence>
<dbReference type="InterPro" id="IPR011050">
    <property type="entry name" value="Pectin_lyase_fold/virulence"/>
</dbReference>
<keyword evidence="1" id="KW-0732">Signal</keyword>
<dbReference type="InterPro" id="IPR012334">
    <property type="entry name" value="Pectin_lyas_fold"/>
</dbReference>
<accession>A0ABS7WSF5</accession>
<sequence length="1853" mass="200194">MNTSKTKKFTSITLSLALINALFINNLAAADLRIRNINNIKTDVNMAKSENLTDVININKANGNGISHNVFSNFDIYDGVIFNNSLKDGNSVTGGFVQKNPNLSTSANTIINEITSKSASNISGALEIFGNKANLIIANENGLNVNNASFINTKGVSLSTGLFNNANINVNSNAAINLSNDIKVDGDYFNVIARSMQVAANIKHFDDNKILNNINLIAGNNEVSLSDMANPKITATKQKEKSDAEFAIDAKLVGSMYANNINFISTEEGLGVRHQGVIKSAKDVMIKANAKVQTNIIDAANQANIDANSIESNILNAKNIKLNAKDDITNYGLILADDVKINANDYINSNEVKAKDVNEVKLAADNISINTKNNFINKANINSTQNININTKNFDNKANISANENVNINLNDNSFKNSGKITSQNNINLNALSSNLDINDNNAYAKNSLNINAKQDLNINSKLENPYNISLVAKNININNLLASNKTLSLVASNAIYNKAYIFANDSLDFSAFSVKNDGTFDSAKDIFIRTNILNNNAYIFAENNLNINASVISNNASLTGDITKKYQMINGTGWVNYGDTAFKRWKMQTGVYVPVFNNSLGANQALMQAKNIYINNDTKEIGLLNNSGKIIANNDLKIYADINNITLNKEIGIKEILEQIKVNGFYAYEYLGSWNTNWTDYFKNGISLYDALVYFASNKAKNHQRGSAWNALKDVASKNKALDEYFKLLFGNDYAYTSYVPSFNKWNLNAKVVFNAKDAALISANNANLVSNVNNQGLNKDLKDSFKMINSTLNQAINDKALILKSLPKNFDIFKAGSSKDGINYEYKSDENLINANNYYGFANIAKDLNAKDVLLLGDAYFDYRLINSMLSNSLGFSLDNNEIKALIDNGVEYFKNNDLKIGESLNKSSIDNLDKDMIVYVNVRYKNKEVLAPMLYLSKQSLAKVKANNQLSSILAKNEVNINTNELHFAFSSLNADKVNISTNEANLNSAKINANKDVNINAQNVNLTSNKSVDNTFNLENKAEINANNINIESDKNIELSNANLNAKNDINLTSNNESVNIKNDVIDNSKFALKEGLENTISFSKNEEILSSNLNANNININANKNVDITASNVKAKDNINVNANDINVSSANASSNANLSVYFSGQKEGQMAEDTYTNIEVNKSNAVSSNLNANNIILNANNNAKIVASNINAENNAKITAENVNIANANNTSSSKESLSSMQVLGYKQSHTNTEESLVASSNIKAGNLEINANDNFSLKGSNIDAKESSINANSADFIAASNSYKQTKDYIGIGVFANAGLELAQKGVNASYSFNKDVNQSGLTTAANSITSSNLYSNTFANVDVGLEFANTKSSEEKNYYTHNKLNVDNLNINAKNNLDIGSMNIEAKKDVNISAADINSTVYTDTSSKEQSGSSIFLRQRVKATSAIASAINQAAQNVYAEQANKGVNGAIAAAQAVANSINIATNKLAGITSMQSVGISHSNSESKNTSDNINKINANNINITSTKGDITLNGYELAANDSVKINAKKDFNLNAVKNTEDSKSSNFTLLASVTENVGIDVKNGASLSGGLDGYAEGSYKSTQATNYKNSSINAKNNFTLTTGNDANLDGANISAKSADLNVANDLNINSKVDTLKSNSYFAMLDASASAGLSSSHIVAGDASGGIGFGYAKTDNKEVKNQSSISVRDELNANINKDLNLNAAVLNSNTQEGKINIAGKLNNNDLDLYKKSDGAKVIINAGQDGSFGGTIQINDHIESDTKLNSAINVKTNTNTDISTNTHNTSTTTDKSWAGGSINLNTAISKVKDGISKLKDGYNALTGKTGSYDVSKEIPVHINEETNDTRL</sequence>
<evidence type="ECO:0000313" key="3">
    <source>
        <dbReference type="EMBL" id="MBZ7987252.1"/>
    </source>
</evidence>
<dbReference type="EMBL" id="JACGBB010000006">
    <property type="protein sequence ID" value="MBZ7987252.1"/>
    <property type="molecule type" value="Genomic_DNA"/>
</dbReference>
<protein>
    <submittedName>
        <fullName evidence="3">Hemagglutinin repeat-containing protein</fullName>
    </submittedName>
</protein>
<dbReference type="InterPro" id="IPR008638">
    <property type="entry name" value="FhaB/CdiA-like_TPS"/>
</dbReference>
<evidence type="ECO:0000313" key="4">
    <source>
        <dbReference type="Proteomes" id="UP000786183"/>
    </source>
</evidence>
<comment type="caution">
    <text evidence="3">The sequence shown here is derived from an EMBL/GenBank/DDBJ whole genome shotgun (WGS) entry which is preliminary data.</text>
</comment>
<feature type="domain" description="Filamentous haemagglutinin FhaB/tRNA nuclease CdiA-like TPS" evidence="2">
    <location>
        <begin position="50"/>
        <end position="166"/>
    </location>
</feature>
<dbReference type="SUPFAM" id="SSF51126">
    <property type="entry name" value="Pectin lyase-like"/>
    <property type="match status" value="1"/>
</dbReference>
<name>A0ABS7WSF5_9BACT</name>